<evidence type="ECO:0000313" key="8">
    <source>
        <dbReference type="Proteomes" id="UP000322976"/>
    </source>
</evidence>
<dbReference type="RefSeq" id="WP_149545712.1">
    <property type="nucleotide sequence ID" value="NZ_VTPS01000014.1"/>
</dbReference>
<feature type="transmembrane region" description="Helical" evidence="6">
    <location>
        <begin position="194"/>
        <end position="215"/>
    </location>
</feature>
<feature type="transmembrane region" description="Helical" evidence="6">
    <location>
        <begin position="161"/>
        <end position="182"/>
    </location>
</feature>
<dbReference type="Pfam" id="PF01554">
    <property type="entry name" value="MatE"/>
    <property type="match status" value="2"/>
</dbReference>
<dbReference type="InterPro" id="IPR002528">
    <property type="entry name" value="MATE_fam"/>
</dbReference>
<dbReference type="InterPro" id="IPR050222">
    <property type="entry name" value="MATE_MdtK"/>
</dbReference>
<dbReference type="Proteomes" id="UP000322976">
    <property type="component" value="Unassembled WGS sequence"/>
</dbReference>
<proteinExistence type="inferred from homology"/>
<evidence type="ECO:0000256" key="1">
    <source>
        <dbReference type="ARBA" id="ARBA00003408"/>
    </source>
</evidence>
<comment type="function">
    <text evidence="1">Multidrug efflux pump.</text>
</comment>
<feature type="transmembrane region" description="Helical" evidence="6">
    <location>
        <begin position="12"/>
        <end position="31"/>
    </location>
</feature>
<dbReference type="PANTHER" id="PTHR43298:SF2">
    <property type="entry name" value="FMN_FAD EXPORTER YEEO-RELATED"/>
    <property type="match status" value="1"/>
</dbReference>
<evidence type="ECO:0000256" key="6">
    <source>
        <dbReference type="SAM" id="Phobius"/>
    </source>
</evidence>
<feature type="transmembrane region" description="Helical" evidence="6">
    <location>
        <begin position="43"/>
        <end position="72"/>
    </location>
</feature>
<dbReference type="GO" id="GO:0005886">
    <property type="term" value="C:plasma membrane"/>
    <property type="evidence" value="ECO:0007669"/>
    <property type="project" value="TreeGrafter"/>
</dbReference>
<reference evidence="7 8" key="1">
    <citation type="submission" date="2019-08" db="EMBL/GenBank/DDBJ databases">
        <title>Calorimonas adulescens gen. nov., sp. nov., an anaerobic thermophilic bacterium from Sakhalin hot spring.</title>
        <authorList>
            <person name="Khomyakova M.A."/>
            <person name="Merkel A.Y."/>
            <person name="Novikov A."/>
            <person name="Bonch-Osmolovskaya E.A."/>
            <person name="Slobodkin A.I."/>
        </authorList>
    </citation>
    <scope>NUCLEOTIDE SEQUENCE [LARGE SCALE GENOMIC DNA]</scope>
    <source>
        <strain evidence="7 8">A05MB</strain>
    </source>
</reference>
<feature type="transmembrane region" description="Helical" evidence="6">
    <location>
        <begin position="134"/>
        <end position="152"/>
    </location>
</feature>
<feature type="transmembrane region" description="Helical" evidence="6">
    <location>
        <begin position="312"/>
        <end position="340"/>
    </location>
</feature>
<feature type="transmembrane region" description="Helical" evidence="6">
    <location>
        <begin position="279"/>
        <end position="300"/>
    </location>
</feature>
<name>A0A5D8QAH7_9THEO</name>
<dbReference type="GO" id="GO:0015297">
    <property type="term" value="F:antiporter activity"/>
    <property type="evidence" value="ECO:0007669"/>
    <property type="project" value="InterPro"/>
</dbReference>
<dbReference type="GO" id="GO:0042910">
    <property type="term" value="F:xenobiotic transmembrane transporter activity"/>
    <property type="evidence" value="ECO:0007669"/>
    <property type="project" value="InterPro"/>
</dbReference>
<organism evidence="7 8">
    <name type="scientific">Calorimonas adulescens</name>
    <dbReference type="NCBI Taxonomy" id="2606906"/>
    <lineage>
        <taxon>Bacteria</taxon>
        <taxon>Bacillati</taxon>
        <taxon>Bacillota</taxon>
        <taxon>Clostridia</taxon>
        <taxon>Thermoanaerobacterales</taxon>
        <taxon>Thermoanaerobacteraceae</taxon>
        <taxon>Calorimonas</taxon>
    </lineage>
</organism>
<feature type="transmembrane region" description="Helical" evidence="6">
    <location>
        <begin position="92"/>
        <end position="114"/>
    </location>
</feature>
<evidence type="ECO:0000256" key="3">
    <source>
        <dbReference type="ARBA" id="ARBA00020268"/>
    </source>
</evidence>
<dbReference type="PANTHER" id="PTHR43298">
    <property type="entry name" value="MULTIDRUG RESISTANCE PROTEIN NORM-RELATED"/>
    <property type="match status" value="1"/>
</dbReference>
<feature type="transmembrane region" description="Helical" evidence="6">
    <location>
        <begin position="382"/>
        <end position="401"/>
    </location>
</feature>
<dbReference type="NCBIfam" id="TIGR00797">
    <property type="entry name" value="matE"/>
    <property type="match status" value="1"/>
</dbReference>
<accession>A0A5D8QAH7</accession>
<keyword evidence="8" id="KW-1185">Reference proteome</keyword>
<keyword evidence="6" id="KW-0472">Membrane</keyword>
<protein>
    <recommendedName>
        <fullName evidence="3">Probable multidrug resistance protein NorM</fullName>
    </recommendedName>
    <alternativeName>
        <fullName evidence="5">Multidrug-efflux transporter</fullName>
    </alternativeName>
</protein>
<keyword evidence="6" id="KW-1133">Transmembrane helix</keyword>
<keyword evidence="6" id="KW-0812">Transmembrane</keyword>
<dbReference type="AlphaFoldDB" id="A0A5D8QAH7"/>
<evidence type="ECO:0000256" key="4">
    <source>
        <dbReference type="ARBA" id="ARBA00022448"/>
    </source>
</evidence>
<feature type="transmembrane region" description="Helical" evidence="6">
    <location>
        <begin position="346"/>
        <end position="370"/>
    </location>
</feature>
<evidence type="ECO:0000256" key="2">
    <source>
        <dbReference type="ARBA" id="ARBA00010199"/>
    </source>
</evidence>
<feature type="transmembrane region" description="Helical" evidence="6">
    <location>
        <begin position="236"/>
        <end position="259"/>
    </location>
</feature>
<evidence type="ECO:0000313" key="7">
    <source>
        <dbReference type="EMBL" id="TZE81397.1"/>
    </source>
</evidence>
<keyword evidence="4" id="KW-0813">Transport</keyword>
<evidence type="ECO:0000256" key="5">
    <source>
        <dbReference type="ARBA" id="ARBA00031636"/>
    </source>
</evidence>
<comment type="similarity">
    <text evidence="2">Belongs to the multi antimicrobial extrusion (MATE) (TC 2.A.66.1) family.</text>
</comment>
<dbReference type="EMBL" id="VTPS01000014">
    <property type="protein sequence ID" value="TZE81397.1"/>
    <property type="molecule type" value="Genomic_DNA"/>
</dbReference>
<feature type="transmembrane region" description="Helical" evidence="6">
    <location>
        <begin position="407"/>
        <end position="429"/>
    </location>
</feature>
<comment type="caution">
    <text evidence="7">The sequence shown here is derived from an EMBL/GenBank/DDBJ whole genome shotgun (WGS) entry which is preliminary data.</text>
</comment>
<gene>
    <name evidence="7" type="ORF">FWJ32_09470</name>
</gene>
<sequence length="453" mass="50438">MTVNKEDISIINRMAIPVISTFAIETIFTITDKAIIGRTSVEGFAAVGIVSSLLYVLTGTFGMLSMAFNIIFAKSFAKRDRDKYSQIFNTSLSLSIVIGFAFGILGIIFGRTIFQKFYNLEGSTLTYACDYMNIAGFSLELNLIIFIFSAYFKNLKRTTMFMYGTITAIIVNLALDYILVFGKFGFPRLGVKGAAIGSVVGLLSSIVIYIIGFLKHTDFSYSFSISKTVSRNLIKLYLPLFGQDFIESSLFIMIITALVAKLGVYEVATYNLIDSINSILLLPVYAYSGAALTLTAQEYAKNNTGKMKSLPIIASVCSYIFVLIIGLILILFPMAVFTLITDNSKLILMSSDYITVAVFPQLFNVINQIYKYCLQGIDQEKWVFIYSLIVSSISALILWSITEYTGYGLYGIYLVLGLSYFLLGLGYFLKYIKTIKGIIVLTDQSTFNPDFDR</sequence>